<organism evidence="3 4">
    <name type="scientific">Williamsia sterculiae</name>
    <dbReference type="NCBI Taxonomy" id="1344003"/>
    <lineage>
        <taxon>Bacteria</taxon>
        <taxon>Bacillati</taxon>
        <taxon>Actinomycetota</taxon>
        <taxon>Actinomycetes</taxon>
        <taxon>Mycobacteriales</taxon>
        <taxon>Nocardiaceae</taxon>
        <taxon>Williamsia</taxon>
    </lineage>
</organism>
<dbReference type="InterPro" id="IPR042171">
    <property type="entry name" value="Acyl-CoA_hotdog"/>
</dbReference>
<accession>A0A1N7CVZ4</accession>
<reference evidence="3 4" key="1">
    <citation type="submission" date="2017-01" db="EMBL/GenBank/DDBJ databases">
        <authorList>
            <person name="Mah S.A."/>
            <person name="Swanson W.J."/>
            <person name="Moy G.W."/>
            <person name="Vacquier V.D."/>
        </authorList>
    </citation>
    <scope>NUCLEOTIDE SEQUENCE [LARGE SCALE GENOMIC DNA]</scope>
    <source>
        <strain evidence="3 4">CPCC 203464</strain>
    </source>
</reference>
<dbReference type="AlphaFoldDB" id="A0A1N7CVZ4"/>
<dbReference type="PANTHER" id="PTHR38110:SF1">
    <property type="entry name" value="THIOESTERASE DOMAIN-CONTAINING PROTEIN"/>
    <property type="match status" value="1"/>
</dbReference>
<dbReference type="InterPro" id="IPR052389">
    <property type="entry name" value="Sec_Metab_Biosynth-Assoc"/>
</dbReference>
<sequence length="285" mass="30036">MSRESGYLAGLRALTLVDRPADATAVYDGEIDPVFTIGPKVHGGSAQMLSALAAQTGFVDTAEASGAGPVDPPSPVAISSDFLHAPDPGAVQVRVWVRKRGRQVSVVEVDLQQNGRTTIHSSVTLGRLDDTASTYSADHPLLALPVEPPADALALADTPVAQINHLTALLDFAAVGSSLPFLEGGQGEPRTLLWLKPKGEEPDAGFTILCADISMPVVMNRGMFGWAPTVQLSTYVRRNPAPGWLRVSASSSEIQSGWFEEDHVVIDSTGAVVAQSRQLALIPQG</sequence>
<dbReference type="PANTHER" id="PTHR38110">
    <property type="entry name" value="CHROMOSOME 23, WHOLE GENOME SHOTGUN SEQUENCE"/>
    <property type="match status" value="1"/>
</dbReference>
<feature type="domain" description="Acyl-CoA thioesterase-like C-terminal" evidence="2">
    <location>
        <begin position="153"/>
        <end position="282"/>
    </location>
</feature>
<feature type="domain" description="Acyl-CoA thioesterase-like N-terminal HotDog" evidence="1">
    <location>
        <begin position="35"/>
        <end position="125"/>
    </location>
</feature>
<dbReference type="Gene3D" id="2.40.160.210">
    <property type="entry name" value="Acyl-CoA thioesterase, double hotdog domain"/>
    <property type="match status" value="1"/>
</dbReference>
<dbReference type="SUPFAM" id="SSF54637">
    <property type="entry name" value="Thioesterase/thiol ester dehydrase-isomerase"/>
    <property type="match status" value="2"/>
</dbReference>
<dbReference type="EMBL" id="FTNT01000001">
    <property type="protein sequence ID" value="SIR67749.1"/>
    <property type="molecule type" value="Genomic_DNA"/>
</dbReference>
<dbReference type="RefSeq" id="WP_076475980.1">
    <property type="nucleotide sequence ID" value="NZ_FTNT01000001.1"/>
</dbReference>
<dbReference type="Proteomes" id="UP000186218">
    <property type="component" value="Unassembled WGS sequence"/>
</dbReference>
<evidence type="ECO:0000313" key="4">
    <source>
        <dbReference type="Proteomes" id="UP000186218"/>
    </source>
</evidence>
<dbReference type="STRING" id="1344003.SAMN05445060_0398"/>
<gene>
    <name evidence="3" type="ORF">SAMN05445060_0398</name>
</gene>
<dbReference type="InterPro" id="IPR049449">
    <property type="entry name" value="TesB_ACOT8-like_N"/>
</dbReference>
<name>A0A1N7CVZ4_9NOCA</name>
<evidence type="ECO:0000313" key="3">
    <source>
        <dbReference type="EMBL" id="SIR67749.1"/>
    </source>
</evidence>
<evidence type="ECO:0000259" key="1">
    <source>
        <dbReference type="Pfam" id="PF13622"/>
    </source>
</evidence>
<keyword evidence="4" id="KW-1185">Reference proteome</keyword>
<dbReference type="OrthoDB" id="5418286at2"/>
<dbReference type="Pfam" id="PF13622">
    <property type="entry name" value="4HBT_3"/>
    <property type="match status" value="1"/>
</dbReference>
<dbReference type="InterPro" id="IPR029069">
    <property type="entry name" value="HotDog_dom_sf"/>
</dbReference>
<protein>
    <submittedName>
        <fullName evidence="3">Thioesterase-like superfamily protein</fullName>
    </submittedName>
</protein>
<proteinExistence type="predicted"/>
<dbReference type="Pfam" id="PF20789">
    <property type="entry name" value="4HBT_3C"/>
    <property type="match status" value="1"/>
</dbReference>
<dbReference type="InterPro" id="IPR049450">
    <property type="entry name" value="ACOT8-like_C"/>
</dbReference>
<evidence type="ECO:0000259" key="2">
    <source>
        <dbReference type="Pfam" id="PF20789"/>
    </source>
</evidence>